<proteinExistence type="predicted"/>
<organism evidence="1 2">
    <name type="scientific">Rhodovibrio salinarum</name>
    <dbReference type="NCBI Taxonomy" id="1087"/>
    <lineage>
        <taxon>Bacteria</taxon>
        <taxon>Pseudomonadati</taxon>
        <taxon>Pseudomonadota</taxon>
        <taxon>Alphaproteobacteria</taxon>
        <taxon>Rhodospirillales</taxon>
        <taxon>Rhodovibrionaceae</taxon>
        <taxon>Rhodovibrio</taxon>
    </lineage>
</organism>
<accession>A0A934QL49</accession>
<dbReference type="NCBIfam" id="TIGR03293">
    <property type="entry name" value="PhnG_redo"/>
    <property type="match status" value="1"/>
</dbReference>
<comment type="caution">
    <text evidence="1">The sequence shown here is derived from an EMBL/GenBank/DDBJ whole genome shotgun (WGS) entry which is preliminary data.</text>
</comment>
<dbReference type="GO" id="GO:0015716">
    <property type="term" value="P:organic phosphonate transport"/>
    <property type="evidence" value="ECO:0007669"/>
    <property type="project" value="InterPro"/>
</dbReference>
<name>A0A934QL49_9PROT</name>
<dbReference type="GO" id="GO:0016829">
    <property type="term" value="F:lyase activity"/>
    <property type="evidence" value="ECO:0007669"/>
    <property type="project" value="UniProtKB-KW"/>
</dbReference>
<dbReference type="Proteomes" id="UP000778970">
    <property type="component" value="Unassembled WGS sequence"/>
</dbReference>
<reference evidence="1" key="2">
    <citation type="journal article" date="2020" name="Microorganisms">
        <title>Osmotic Adaptation and Compatible Solute Biosynthesis of Phototrophic Bacteria as Revealed from Genome Analyses.</title>
        <authorList>
            <person name="Imhoff J.F."/>
            <person name="Rahn T."/>
            <person name="Kunzel S."/>
            <person name="Keller A."/>
            <person name="Neulinger S.C."/>
        </authorList>
    </citation>
    <scope>NUCLEOTIDE SEQUENCE</scope>
    <source>
        <strain evidence="1">DSM 9154</strain>
    </source>
</reference>
<reference evidence="1" key="1">
    <citation type="submission" date="2017-08" db="EMBL/GenBank/DDBJ databases">
        <authorList>
            <person name="Imhoff J.F."/>
            <person name="Rahn T."/>
            <person name="Kuenzel S."/>
            <person name="Neulinger S.C."/>
        </authorList>
    </citation>
    <scope>NUCLEOTIDE SEQUENCE</scope>
    <source>
        <strain evidence="1">DSM 9154</strain>
    </source>
</reference>
<gene>
    <name evidence="1" type="primary">phnG</name>
    <name evidence="1" type="ORF">CKO21_14870</name>
</gene>
<dbReference type="EMBL" id="NRRE01000028">
    <property type="protein sequence ID" value="MBK1698529.1"/>
    <property type="molecule type" value="Genomic_DNA"/>
</dbReference>
<sequence length="142" mass="15090">MGALAKADPGQLAGCWSNLPALPDWQRLRAPETGMVMTRGRIGGDGRRFNLGEITITRCTVRIVDGTADGIAGHAYVMGRDKTHAERAAVLDALLQDPAWADRLEAVVIRPLLDAAAARRAAAARKAGATKVNFTTVTRGDD</sequence>
<evidence type="ECO:0000313" key="2">
    <source>
        <dbReference type="Proteomes" id="UP000778970"/>
    </source>
</evidence>
<protein>
    <submittedName>
        <fullName evidence="1">Phosphonate C-P lyase system protein PhnG</fullName>
    </submittedName>
</protein>
<dbReference type="InterPro" id="IPR009609">
    <property type="entry name" value="Phosphonate_metab_PhnG"/>
</dbReference>
<dbReference type="AlphaFoldDB" id="A0A934QL49"/>
<dbReference type="GO" id="GO:0019634">
    <property type="term" value="P:organic phosphonate metabolic process"/>
    <property type="evidence" value="ECO:0007669"/>
    <property type="project" value="InterPro"/>
</dbReference>
<evidence type="ECO:0000313" key="1">
    <source>
        <dbReference type="EMBL" id="MBK1698529.1"/>
    </source>
</evidence>
<dbReference type="Pfam" id="PF06754">
    <property type="entry name" value="PhnG"/>
    <property type="match status" value="1"/>
</dbReference>
<keyword evidence="2" id="KW-1185">Reference proteome</keyword>
<keyword evidence="1" id="KW-0456">Lyase</keyword>